<feature type="compositionally biased region" description="Low complexity" evidence="1">
    <location>
        <begin position="241"/>
        <end position="251"/>
    </location>
</feature>
<reference evidence="2" key="1">
    <citation type="submission" date="2023-03" db="EMBL/GenBank/DDBJ databases">
        <title>Massive genome expansion in bonnet fungi (Mycena s.s.) driven by repeated elements and novel gene families across ecological guilds.</title>
        <authorList>
            <consortium name="Lawrence Berkeley National Laboratory"/>
            <person name="Harder C.B."/>
            <person name="Miyauchi S."/>
            <person name="Viragh M."/>
            <person name="Kuo A."/>
            <person name="Thoen E."/>
            <person name="Andreopoulos B."/>
            <person name="Lu D."/>
            <person name="Skrede I."/>
            <person name="Drula E."/>
            <person name="Henrissat B."/>
            <person name="Morin E."/>
            <person name="Kohler A."/>
            <person name="Barry K."/>
            <person name="LaButti K."/>
            <person name="Morin E."/>
            <person name="Salamov A."/>
            <person name="Lipzen A."/>
            <person name="Mereny Z."/>
            <person name="Hegedus B."/>
            <person name="Baldrian P."/>
            <person name="Stursova M."/>
            <person name="Weitz H."/>
            <person name="Taylor A."/>
            <person name="Grigoriev I.V."/>
            <person name="Nagy L.G."/>
            <person name="Martin F."/>
            <person name="Kauserud H."/>
        </authorList>
    </citation>
    <scope>NUCLEOTIDE SEQUENCE</scope>
    <source>
        <strain evidence="2">9144</strain>
    </source>
</reference>
<organism evidence="2 3">
    <name type="scientific">Mycena pura</name>
    <dbReference type="NCBI Taxonomy" id="153505"/>
    <lineage>
        <taxon>Eukaryota</taxon>
        <taxon>Fungi</taxon>
        <taxon>Dikarya</taxon>
        <taxon>Basidiomycota</taxon>
        <taxon>Agaricomycotina</taxon>
        <taxon>Agaricomycetes</taxon>
        <taxon>Agaricomycetidae</taxon>
        <taxon>Agaricales</taxon>
        <taxon>Marasmiineae</taxon>
        <taxon>Mycenaceae</taxon>
        <taxon>Mycena</taxon>
    </lineage>
</organism>
<evidence type="ECO:0000313" key="3">
    <source>
        <dbReference type="Proteomes" id="UP001219525"/>
    </source>
</evidence>
<dbReference type="EMBL" id="JARJCW010000040">
    <property type="protein sequence ID" value="KAJ7206423.1"/>
    <property type="molecule type" value="Genomic_DNA"/>
</dbReference>
<feature type="compositionally biased region" description="Basic and acidic residues" evidence="1">
    <location>
        <begin position="153"/>
        <end position="171"/>
    </location>
</feature>
<feature type="compositionally biased region" description="Basic residues" evidence="1">
    <location>
        <begin position="305"/>
        <end position="326"/>
    </location>
</feature>
<feature type="compositionally biased region" description="Basic and acidic residues" evidence="1">
    <location>
        <begin position="389"/>
        <end position="399"/>
    </location>
</feature>
<feature type="region of interest" description="Disordered" evidence="1">
    <location>
        <begin position="214"/>
        <end position="344"/>
    </location>
</feature>
<accession>A0AAD6V9D5</accession>
<feature type="region of interest" description="Disordered" evidence="1">
    <location>
        <begin position="151"/>
        <end position="171"/>
    </location>
</feature>
<comment type="caution">
    <text evidence="2">The sequence shown here is derived from an EMBL/GenBank/DDBJ whole genome shotgun (WGS) entry which is preliminary data.</text>
</comment>
<feature type="region of interest" description="Disordered" evidence="1">
    <location>
        <begin position="49"/>
        <end position="71"/>
    </location>
</feature>
<feature type="region of interest" description="Disordered" evidence="1">
    <location>
        <begin position="1"/>
        <end position="26"/>
    </location>
</feature>
<name>A0AAD6V9D5_9AGAR</name>
<evidence type="ECO:0000256" key="1">
    <source>
        <dbReference type="SAM" id="MobiDB-lite"/>
    </source>
</evidence>
<dbReference type="AlphaFoldDB" id="A0AAD6V9D5"/>
<evidence type="ECO:0000313" key="2">
    <source>
        <dbReference type="EMBL" id="KAJ7206423.1"/>
    </source>
</evidence>
<dbReference type="Proteomes" id="UP001219525">
    <property type="component" value="Unassembled WGS sequence"/>
</dbReference>
<feature type="region of interest" description="Disordered" evidence="1">
    <location>
        <begin position="119"/>
        <end position="138"/>
    </location>
</feature>
<protein>
    <submittedName>
        <fullName evidence="2">Uncharacterized protein</fullName>
    </submittedName>
</protein>
<feature type="region of interest" description="Disordered" evidence="1">
    <location>
        <begin position="372"/>
        <end position="399"/>
    </location>
</feature>
<feature type="compositionally biased region" description="Basic residues" evidence="1">
    <location>
        <begin position="125"/>
        <end position="138"/>
    </location>
</feature>
<proteinExistence type="predicted"/>
<feature type="compositionally biased region" description="Low complexity" evidence="1">
    <location>
        <begin position="214"/>
        <end position="230"/>
    </location>
</feature>
<keyword evidence="3" id="KW-1185">Reference proteome</keyword>
<gene>
    <name evidence="2" type="ORF">GGX14DRAFT_543826</name>
</gene>
<sequence>MYLTRPSTPPWASQVAPDAPLHTDARTSSGTLACTAALIRRLGRPRIHTGASTHRCQQRRPAATPMRGETAGVAGPTLAREAAKQRRMRARLRTHLASTVAHIPARACTAAPAVFHSHARPDRVKTHRPTSTRTARRGRVCRATRVAVRKPARAADRARMRAADKPRRGQEALARRTARAWLVRPRAGQRAHAHGGRRIRRWTARAVDTTRTAVHAAAADSAPTRAANSAGGQRARRTARAADSARTADTARTADRKPTRPRRTVRARGGQPTRRTAGPCERRIASARGGGGYGPMRTADSERTRPRRIVRPRARGGQRARARRTGSPRADSAPMRTADSERTRRRWIVRPRAADSAGGQRAADTALARVADRKPTSVHSPASKHCKAPHLDDSASGDARHVGGRVTKIHTDVQVESGCGVFREGL</sequence>